<evidence type="ECO:0000313" key="4">
    <source>
        <dbReference type="EMBL" id="KQB41655.1"/>
    </source>
</evidence>
<evidence type="ECO:0000259" key="3">
    <source>
        <dbReference type="PROSITE" id="PS51186"/>
    </source>
</evidence>
<dbReference type="Pfam" id="PF00583">
    <property type="entry name" value="Acetyltransf_1"/>
    <property type="match status" value="1"/>
</dbReference>
<proteinExistence type="predicted"/>
<dbReference type="PANTHER" id="PTHR43877">
    <property type="entry name" value="AMINOALKYLPHOSPHONATE N-ACETYLTRANSFERASE-RELATED-RELATED"/>
    <property type="match status" value="1"/>
</dbReference>
<dbReference type="CDD" id="cd04301">
    <property type="entry name" value="NAT_SF"/>
    <property type="match status" value="1"/>
</dbReference>
<dbReference type="PATRIC" id="fig|362413.3.peg.3924"/>
<evidence type="ECO:0000313" key="5">
    <source>
        <dbReference type="Proteomes" id="UP000050443"/>
    </source>
</evidence>
<dbReference type="InterPro" id="IPR050832">
    <property type="entry name" value="Bact_Acetyltransf"/>
</dbReference>
<dbReference type="STRING" id="362413.RC62_4001"/>
<dbReference type="SUPFAM" id="SSF55729">
    <property type="entry name" value="Acyl-CoA N-acyltransferases (Nat)"/>
    <property type="match status" value="1"/>
</dbReference>
<protein>
    <submittedName>
        <fullName evidence="4">Acetyltransferase</fullName>
    </submittedName>
</protein>
<reference evidence="4 5" key="1">
    <citation type="submission" date="2014-09" db="EMBL/GenBank/DDBJ databases">
        <title>Genome sequence of Flavobacterium aquidurense RC62.</title>
        <authorList>
            <person name="Kim J.F."/>
            <person name="Kwak M.-J."/>
        </authorList>
    </citation>
    <scope>NUCLEOTIDE SEQUENCE [LARGE SCALE GENOMIC DNA]</scope>
    <source>
        <strain evidence="4 5">RC62</strain>
    </source>
</reference>
<dbReference type="AlphaFoldDB" id="A0A0Q0RWM4"/>
<comment type="caution">
    <text evidence="4">The sequence shown here is derived from an EMBL/GenBank/DDBJ whole genome shotgun (WGS) entry which is preliminary data.</text>
</comment>
<accession>A0A0Q0RWM4</accession>
<name>A0A0Q0RWM4_9FLAO</name>
<evidence type="ECO:0000256" key="2">
    <source>
        <dbReference type="ARBA" id="ARBA00023315"/>
    </source>
</evidence>
<organism evidence="4 5">
    <name type="scientific">Flavobacterium aquidurense</name>
    <dbReference type="NCBI Taxonomy" id="362413"/>
    <lineage>
        <taxon>Bacteria</taxon>
        <taxon>Pseudomonadati</taxon>
        <taxon>Bacteroidota</taxon>
        <taxon>Flavobacteriia</taxon>
        <taxon>Flavobacteriales</taxon>
        <taxon>Flavobacteriaceae</taxon>
        <taxon>Flavobacterium</taxon>
    </lineage>
</organism>
<dbReference type="PANTHER" id="PTHR43877:SF2">
    <property type="entry name" value="AMINOALKYLPHOSPHONATE N-ACETYLTRANSFERASE-RELATED"/>
    <property type="match status" value="1"/>
</dbReference>
<gene>
    <name evidence="4" type="ORF">RC62_4001</name>
</gene>
<dbReference type="InterPro" id="IPR000182">
    <property type="entry name" value="GNAT_dom"/>
</dbReference>
<keyword evidence="2" id="KW-0012">Acyltransferase</keyword>
<dbReference type="Proteomes" id="UP000050443">
    <property type="component" value="Unassembled WGS sequence"/>
</dbReference>
<dbReference type="RefSeq" id="WP_055093323.1">
    <property type="nucleotide sequence ID" value="NZ_JRLF01000007.1"/>
</dbReference>
<keyword evidence="1 4" id="KW-0808">Transferase</keyword>
<feature type="domain" description="N-acetyltransferase" evidence="3">
    <location>
        <begin position="7"/>
        <end position="152"/>
    </location>
</feature>
<dbReference type="EMBL" id="JRLF01000007">
    <property type="protein sequence ID" value="KQB41655.1"/>
    <property type="molecule type" value="Genomic_DNA"/>
</dbReference>
<dbReference type="GO" id="GO:0016747">
    <property type="term" value="F:acyltransferase activity, transferring groups other than amino-acyl groups"/>
    <property type="evidence" value="ECO:0007669"/>
    <property type="project" value="InterPro"/>
</dbReference>
<sequence>MKELVSIKITNPDNEKALAITEELSENLYLRFGSDGKNSFQDWENENSKFVFVVAEINSEIVGCGAIRPIDGNIGEVKRMYAKVPGKKIGQTILAFLEDNAAIIGYSDLVLETRVKNESAVQFYQKQGYKVIPNYGKYTDRPEAICLGKSLNKKL</sequence>
<dbReference type="Gene3D" id="3.40.630.30">
    <property type="match status" value="1"/>
</dbReference>
<evidence type="ECO:0000256" key="1">
    <source>
        <dbReference type="ARBA" id="ARBA00022679"/>
    </source>
</evidence>
<dbReference type="OrthoDB" id="9803233at2"/>
<dbReference type="PROSITE" id="PS51186">
    <property type="entry name" value="GNAT"/>
    <property type="match status" value="1"/>
</dbReference>
<dbReference type="InterPro" id="IPR016181">
    <property type="entry name" value="Acyl_CoA_acyltransferase"/>
</dbReference>